<reference evidence="2" key="1">
    <citation type="submission" date="2020-10" db="EMBL/GenBank/DDBJ databases">
        <title>Chromosome-scale genome assembly of the Allis shad, Alosa alosa.</title>
        <authorList>
            <person name="Margot Z."/>
            <person name="Christophe K."/>
            <person name="Cabau C."/>
            <person name="Louis A."/>
            <person name="Berthelot C."/>
            <person name="Parey E."/>
            <person name="Roest Crollius H."/>
            <person name="Montfort J."/>
            <person name="Robinson-Rechavi M."/>
            <person name="Bucao C."/>
            <person name="Bouchez O."/>
            <person name="Gislard M."/>
            <person name="Lluch J."/>
            <person name="Milhes M."/>
            <person name="Lampietro C."/>
            <person name="Lopez Roques C."/>
            <person name="Donnadieu C."/>
            <person name="Braasch I."/>
            <person name="Desvignes T."/>
            <person name="Postlethwait J."/>
            <person name="Bobe J."/>
            <person name="Guiguen Y."/>
        </authorList>
    </citation>
    <scope>NUCLEOTIDE SEQUENCE</scope>
    <source>
        <strain evidence="2">M-15738</strain>
        <tissue evidence="2">Blood</tissue>
    </source>
</reference>
<dbReference type="AlphaFoldDB" id="A0AAV6FZE8"/>
<proteinExistence type="predicted"/>
<dbReference type="Proteomes" id="UP000823561">
    <property type="component" value="Chromosome 18"/>
</dbReference>
<accession>A0AAV6FZE8</accession>
<name>A0AAV6FZE8_9TELE</name>
<gene>
    <name evidence="2" type="ORF">AALO_G00235990</name>
</gene>
<protein>
    <submittedName>
        <fullName evidence="2">Uncharacterized protein</fullName>
    </submittedName>
</protein>
<keyword evidence="3" id="KW-1185">Reference proteome</keyword>
<sequence>MNYFHPCPYHRYYTMLSSGIDHTHWPGHFLPPIPPAPQLPLTLVVPSHCGPPETTSQNEFHFFYGPIPVPLSVPPWYYNNLLWPQPSVKPSPSQRLGPVKPSPRANHSQALAAPWPEGFTLKGELRWGRLERVYGP</sequence>
<feature type="region of interest" description="Disordered" evidence="1">
    <location>
        <begin position="89"/>
        <end position="109"/>
    </location>
</feature>
<evidence type="ECO:0000313" key="3">
    <source>
        <dbReference type="Proteomes" id="UP000823561"/>
    </source>
</evidence>
<dbReference type="EMBL" id="JADWDJ010000018">
    <property type="protein sequence ID" value="KAG5266766.1"/>
    <property type="molecule type" value="Genomic_DNA"/>
</dbReference>
<evidence type="ECO:0000313" key="2">
    <source>
        <dbReference type="EMBL" id="KAG5266766.1"/>
    </source>
</evidence>
<comment type="caution">
    <text evidence="2">The sequence shown here is derived from an EMBL/GenBank/DDBJ whole genome shotgun (WGS) entry which is preliminary data.</text>
</comment>
<feature type="non-terminal residue" evidence="2">
    <location>
        <position position="136"/>
    </location>
</feature>
<organism evidence="2 3">
    <name type="scientific">Alosa alosa</name>
    <name type="common">allis shad</name>
    <dbReference type="NCBI Taxonomy" id="278164"/>
    <lineage>
        <taxon>Eukaryota</taxon>
        <taxon>Metazoa</taxon>
        <taxon>Chordata</taxon>
        <taxon>Craniata</taxon>
        <taxon>Vertebrata</taxon>
        <taxon>Euteleostomi</taxon>
        <taxon>Actinopterygii</taxon>
        <taxon>Neopterygii</taxon>
        <taxon>Teleostei</taxon>
        <taxon>Clupei</taxon>
        <taxon>Clupeiformes</taxon>
        <taxon>Clupeoidei</taxon>
        <taxon>Clupeidae</taxon>
        <taxon>Alosa</taxon>
    </lineage>
</organism>
<evidence type="ECO:0000256" key="1">
    <source>
        <dbReference type="SAM" id="MobiDB-lite"/>
    </source>
</evidence>